<dbReference type="PANTHER" id="PTHR42892:SF1">
    <property type="entry name" value="GLUCOSAMINE-6-PHOSPHATE ISOMERASE"/>
    <property type="match status" value="1"/>
</dbReference>
<accession>A0A1Q8QU11</accession>
<dbReference type="OrthoDB" id="9791139at2"/>
<keyword evidence="2" id="KW-1185">Reference proteome</keyword>
<sequence>MQKKYYELTKNELLMNPKIPVRILIDNEAVFSLMAEEILREIETNNLQGKRTVLICPVGPVGQYPYLVEMVNSRNISLKNTWFINMDEYLNDNLDWIDMNDRLSFRGFMDKEVYSKINSELIMPENQRVFPDPKDPAALPKLIEKIGGVDVVFGGIGITGHVAFNEPSDDMSCEEFLQLKTRTLEISRETRAVNSIDSLNGAVDEMPHYCITVGMYEISRARKIRLYCFRNWHRSVVRKACHGEPTASFPVALLQGHNDISLSITENVATNGF</sequence>
<comment type="caution">
    <text evidence="1">The sequence shown here is derived from an EMBL/GenBank/DDBJ whole genome shotgun (WGS) entry which is preliminary data.</text>
</comment>
<dbReference type="InterPro" id="IPR052960">
    <property type="entry name" value="GlcN6P_deaminase-like"/>
</dbReference>
<gene>
    <name evidence="1" type="ORF">DSOL_2910</name>
</gene>
<proteinExistence type="predicted"/>
<evidence type="ECO:0000313" key="1">
    <source>
        <dbReference type="EMBL" id="OLN30792.1"/>
    </source>
</evidence>
<dbReference type="STRING" id="1888891.DSOL_2910"/>
<dbReference type="EMBL" id="MLBF01000022">
    <property type="protein sequence ID" value="OLN30792.1"/>
    <property type="molecule type" value="Genomic_DNA"/>
</dbReference>
<dbReference type="InterPro" id="IPR037171">
    <property type="entry name" value="NagB/RpiA_transferase-like"/>
</dbReference>
<dbReference type="PANTHER" id="PTHR42892">
    <property type="entry name" value="GLUCOSAMINE-6-PHOSPHATE DEAMINASE-LIKE PROTEIN BT_0258-RELATED"/>
    <property type="match status" value="1"/>
</dbReference>
<dbReference type="Proteomes" id="UP000186102">
    <property type="component" value="Unassembled WGS sequence"/>
</dbReference>
<protein>
    <submittedName>
        <fullName evidence="1">Glucosamine-6-phosphate deaminase</fullName>
    </submittedName>
</protein>
<dbReference type="AlphaFoldDB" id="A0A1Q8QU11"/>
<name>A0A1Q8QU11_9FIRM</name>
<evidence type="ECO:0000313" key="2">
    <source>
        <dbReference type="Proteomes" id="UP000186102"/>
    </source>
</evidence>
<dbReference type="RefSeq" id="WP_139314477.1">
    <property type="nucleotide sequence ID" value="NZ_MLBF01000022.1"/>
</dbReference>
<dbReference type="SUPFAM" id="SSF100950">
    <property type="entry name" value="NagB/RpiA/CoA transferase-like"/>
    <property type="match status" value="1"/>
</dbReference>
<organism evidence="1 2">
    <name type="scientific">Desulfosporosinus metallidurans</name>
    <dbReference type="NCBI Taxonomy" id="1888891"/>
    <lineage>
        <taxon>Bacteria</taxon>
        <taxon>Bacillati</taxon>
        <taxon>Bacillota</taxon>
        <taxon>Clostridia</taxon>
        <taxon>Eubacteriales</taxon>
        <taxon>Desulfitobacteriaceae</taxon>
        <taxon>Desulfosporosinus</taxon>
    </lineage>
</organism>
<reference evidence="1 2" key="1">
    <citation type="submission" date="2016-09" db="EMBL/GenBank/DDBJ databases">
        <title>Complete genome of Desulfosporosinus sp. OL.</title>
        <authorList>
            <person name="Mardanov A."/>
            <person name="Beletsky A."/>
            <person name="Panova A."/>
            <person name="Karnachuk O."/>
            <person name="Ravin N."/>
        </authorList>
    </citation>
    <scope>NUCLEOTIDE SEQUENCE [LARGE SCALE GENOMIC DNA]</scope>
    <source>
        <strain evidence="1 2">OL</strain>
    </source>
</reference>
<dbReference type="Gene3D" id="3.40.50.1360">
    <property type="match status" value="1"/>
</dbReference>